<reference evidence="4" key="1">
    <citation type="submission" date="2006-12" db="EMBL/GenBank/DDBJ databases">
        <title>Complete sequence of Halorhodospira halophila SL1.</title>
        <authorList>
            <consortium name="US DOE Joint Genome Institute"/>
            <person name="Copeland A."/>
            <person name="Lucas S."/>
            <person name="Lapidus A."/>
            <person name="Barry K."/>
            <person name="Detter J.C."/>
            <person name="Glavina del Rio T."/>
            <person name="Hammon N."/>
            <person name="Israni S."/>
            <person name="Dalin E."/>
            <person name="Tice H."/>
            <person name="Pitluck S."/>
            <person name="Saunders E."/>
            <person name="Brettin T."/>
            <person name="Bruce D."/>
            <person name="Han C."/>
            <person name="Tapia R."/>
            <person name="Schmutz J."/>
            <person name="Larimer F."/>
            <person name="Land M."/>
            <person name="Hauser L."/>
            <person name="Kyrpides N."/>
            <person name="Mikhailova N."/>
            <person name="Hoff W."/>
            <person name="Richardson P."/>
        </authorList>
    </citation>
    <scope>NUCLEOTIDE SEQUENCE [LARGE SCALE GENOMIC DNA]</scope>
    <source>
        <strain evidence="4">DSM 244 / SL1</strain>
    </source>
</reference>
<dbReference type="PANTHER" id="PTHR43228">
    <property type="entry name" value="TWO-COMPONENT RESPONSE REGULATOR"/>
    <property type="match status" value="1"/>
</dbReference>
<accession>A1WWY1</accession>
<evidence type="ECO:0000313" key="4">
    <source>
        <dbReference type="Proteomes" id="UP000000647"/>
    </source>
</evidence>
<dbReference type="PROSITE" id="PS50110">
    <property type="entry name" value="RESPONSE_REGULATORY"/>
    <property type="match status" value="1"/>
</dbReference>
<dbReference type="SMART" id="SM00448">
    <property type="entry name" value="REC"/>
    <property type="match status" value="1"/>
</dbReference>
<dbReference type="InterPro" id="IPR001789">
    <property type="entry name" value="Sig_transdc_resp-reg_receiver"/>
</dbReference>
<protein>
    <submittedName>
        <fullName evidence="3">Response regulator receiver protein</fullName>
    </submittedName>
</protein>
<sequence length="288" mass="31767">MAKKLHILVVDDATFTRDLVKKGVKLGYPGFVVHEAANGRQAQAKLTTGGFDLVLCDWEMPEVSGLEVLEWMRSDENLSDIPFVMITSRGDREHVVQAVERGATNYIVKPFTNEKLFEVVTRALTKSLGVSAKALKKLGGAESQVQGGDSAAVLAGGLSGDLNIAERLETDASVPSSRKERATPRDKVIAQVRHSGGTIGCLVKEIDFNQVVVVFKRPERMPTLLDQATFDFTTDEDGRTSRVNAYIHALQAAEKRQDTDILRMTLRFVDDDPDKQDHLGYYFTVIDG</sequence>
<gene>
    <name evidence="3" type="ordered locus">Hhal_1426</name>
</gene>
<feature type="domain" description="Response regulatory" evidence="2">
    <location>
        <begin position="6"/>
        <end position="124"/>
    </location>
</feature>
<evidence type="ECO:0000256" key="1">
    <source>
        <dbReference type="PROSITE-ProRule" id="PRU00169"/>
    </source>
</evidence>
<evidence type="ECO:0000313" key="3">
    <source>
        <dbReference type="EMBL" id="ABM62193.1"/>
    </source>
</evidence>
<dbReference type="EMBL" id="CP000544">
    <property type="protein sequence ID" value="ABM62193.1"/>
    <property type="molecule type" value="Genomic_DNA"/>
</dbReference>
<reference evidence="3 4" key="2">
    <citation type="journal article" date="2013" name="Stand. Genomic Sci.">
        <title>Complete genome sequence of Halorhodospira halophila SL1.</title>
        <authorList>
            <person name="Challacombe J.F."/>
            <person name="Majid S."/>
            <person name="Deole R."/>
            <person name="Brettin T.S."/>
            <person name="Bruce D."/>
            <person name="Delano S.F."/>
            <person name="Detter J.C."/>
            <person name="Gleasner C.D."/>
            <person name="Han C.S."/>
            <person name="Misra M."/>
            <person name="Reitenga K.G."/>
            <person name="Mikhailova N."/>
            <person name="Woyke T."/>
            <person name="Pitluck S."/>
            <person name="Nolan M."/>
            <person name="Land M.L."/>
            <person name="Saunders E."/>
            <person name="Tapia R."/>
            <person name="Lapidus A."/>
            <person name="Ivanova N."/>
            <person name="Hoff W.D."/>
        </authorList>
    </citation>
    <scope>NUCLEOTIDE SEQUENCE [LARGE SCALE GENOMIC DNA]</scope>
    <source>
        <strain evidence="4">DSM 244 / SL1</strain>
    </source>
</reference>
<keyword evidence="1" id="KW-0597">Phosphoprotein</keyword>
<dbReference type="RefSeq" id="WP_011814215.1">
    <property type="nucleotide sequence ID" value="NC_008789.1"/>
</dbReference>
<dbReference type="GO" id="GO:0000160">
    <property type="term" value="P:phosphorelay signal transduction system"/>
    <property type="evidence" value="ECO:0007669"/>
    <property type="project" value="InterPro"/>
</dbReference>
<dbReference type="eggNOG" id="COG0745">
    <property type="taxonomic scope" value="Bacteria"/>
</dbReference>
<dbReference type="Gene3D" id="3.40.50.2300">
    <property type="match status" value="1"/>
</dbReference>
<keyword evidence="4" id="KW-1185">Reference proteome</keyword>
<feature type="modified residue" description="4-aspartylphosphate" evidence="1">
    <location>
        <position position="57"/>
    </location>
</feature>
<dbReference type="InterPro" id="IPR011006">
    <property type="entry name" value="CheY-like_superfamily"/>
</dbReference>
<dbReference type="Proteomes" id="UP000000647">
    <property type="component" value="Chromosome"/>
</dbReference>
<dbReference type="HOGENOM" id="CLU_945950_0_0_6"/>
<dbReference type="Pfam" id="PF00072">
    <property type="entry name" value="Response_reg"/>
    <property type="match status" value="1"/>
</dbReference>
<dbReference type="OrthoDB" id="236568at2"/>
<organism evidence="3 4">
    <name type="scientific">Halorhodospira halophila (strain DSM 244 / SL1)</name>
    <name type="common">Ectothiorhodospira halophila (strain DSM 244 / SL1)</name>
    <dbReference type="NCBI Taxonomy" id="349124"/>
    <lineage>
        <taxon>Bacteria</taxon>
        <taxon>Pseudomonadati</taxon>
        <taxon>Pseudomonadota</taxon>
        <taxon>Gammaproteobacteria</taxon>
        <taxon>Chromatiales</taxon>
        <taxon>Ectothiorhodospiraceae</taxon>
        <taxon>Halorhodospira</taxon>
    </lineage>
</organism>
<dbReference type="SUPFAM" id="SSF52172">
    <property type="entry name" value="CheY-like"/>
    <property type="match status" value="1"/>
</dbReference>
<evidence type="ECO:0000259" key="2">
    <source>
        <dbReference type="PROSITE" id="PS50110"/>
    </source>
</evidence>
<proteinExistence type="predicted"/>
<dbReference type="AlphaFoldDB" id="A1WWY1"/>
<dbReference type="STRING" id="349124.Hhal_1426"/>
<dbReference type="PANTHER" id="PTHR43228:SF1">
    <property type="entry name" value="TWO-COMPONENT RESPONSE REGULATOR ARR22"/>
    <property type="match status" value="1"/>
</dbReference>
<dbReference type="KEGG" id="hha:Hhal_1426"/>
<dbReference type="InterPro" id="IPR052048">
    <property type="entry name" value="ST_Response_Regulator"/>
</dbReference>
<name>A1WWY1_HALHL</name>